<dbReference type="GeneID" id="25377615"/>
<evidence type="ECO:0000313" key="2">
    <source>
        <dbReference type="Proteomes" id="UP000030744"/>
    </source>
</evidence>
<name>U6JPX6_9EIME</name>
<dbReference type="InterPro" id="IPR009080">
    <property type="entry name" value="tRNAsynth_Ia_anticodon-bd"/>
</dbReference>
<accession>U6JPX6</accession>
<dbReference type="Gene3D" id="1.10.730.10">
    <property type="entry name" value="Isoleucyl-tRNA Synthetase, Domain 1"/>
    <property type="match status" value="1"/>
</dbReference>
<sequence>MMISGAVSKTAQTAAATAATAAATAATTAATAAAATAAAAAAPEGALVHGLLFVCCWRLLRASFLLPLLLRAATQQLQLHRYTRGVIAAAAAAQRLYELAAPWQGASPSSPFVFFAAAEVLRRVALLLLPVCPQASRELLQQLNLQQQQEQQQQQQQQQQGSSSYSLAWGSLGVGGGILPKPTPLFPPLPG</sequence>
<dbReference type="SUPFAM" id="SSF47323">
    <property type="entry name" value="Anticodon-binding domain of a subclass of class I aminoacyl-tRNA synthetases"/>
    <property type="match status" value="1"/>
</dbReference>
<dbReference type="VEuPathDB" id="ToxoDB:EMH_0027520"/>
<gene>
    <name evidence="1" type="ORF">EMH_0027520</name>
</gene>
<dbReference type="GO" id="GO:0004812">
    <property type="term" value="F:aminoacyl-tRNA ligase activity"/>
    <property type="evidence" value="ECO:0007669"/>
    <property type="project" value="InterPro"/>
</dbReference>
<dbReference type="GO" id="GO:0006418">
    <property type="term" value="P:tRNA aminoacylation for protein translation"/>
    <property type="evidence" value="ECO:0007669"/>
    <property type="project" value="InterPro"/>
</dbReference>
<dbReference type="Proteomes" id="UP000030744">
    <property type="component" value="Unassembled WGS sequence"/>
</dbReference>
<reference evidence="1" key="1">
    <citation type="submission" date="2013-10" db="EMBL/GenBank/DDBJ databases">
        <title>Genomic analysis of the causative agents of coccidiosis in chickens.</title>
        <authorList>
            <person name="Reid A.J."/>
            <person name="Blake D."/>
            <person name="Billington K."/>
            <person name="Browne H."/>
            <person name="Dunn M."/>
            <person name="Hung S."/>
            <person name="Kawahara F."/>
            <person name="Miranda-Saavedra D."/>
            <person name="Mourier T."/>
            <person name="Nagra H."/>
            <person name="Otto T.D."/>
            <person name="Rawlings N."/>
            <person name="Sanchez A."/>
            <person name="Sanders M."/>
            <person name="Subramaniam C."/>
            <person name="Tay Y."/>
            <person name="Dear P."/>
            <person name="Doerig C."/>
            <person name="Gruber A."/>
            <person name="Parkinson J."/>
            <person name="Shirley M."/>
            <person name="Wan K.L."/>
            <person name="Berriman M."/>
            <person name="Tomley F."/>
            <person name="Pain A."/>
        </authorList>
    </citation>
    <scope>NUCLEOTIDE SEQUENCE [LARGE SCALE GENOMIC DNA]</scope>
    <source>
        <strain evidence="1">Houghton</strain>
    </source>
</reference>
<proteinExistence type="predicted"/>
<dbReference type="AlphaFoldDB" id="U6JPX6"/>
<keyword evidence="2" id="KW-1185">Reference proteome</keyword>
<dbReference type="GO" id="GO:0005524">
    <property type="term" value="F:ATP binding"/>
    <property type="evidence" value="ECO:0007669"/>
    <property type="project" value="InterPro"/>
</dbReference>
<organism evidence="1 2">
    <name type="scientific">Eimeria mitis</name>
    <dbReference type="NCBI Taxonomy" id="44415"/>
    <lineage>
        <taxon>Eukaryota</taxon>
        <taxon>Sar</taxon>
        <taxon>Alveolata</taxon>
        <taxon>Apicomplexa</taxon>
        <taxon>Conoidasida</taxon>
        <taxon>Coccidia</taxon>
        <taxon>Eucoccidiorida</taxon>
        <taxon>Eimeriorina</taxon>
        <taxon>Eimeriidae</taxon>
        <taxon>Eimeria</taxon>
    </lineage>
</organism>
<evidence type="ECO:0000313" key="1">
    <source>
        <dbReference type="EMBL" id="CDJ26916.1"/>
    </source>
</evidence>
<dbReference type="RefSeq" id="XP_013349494.1">
    <property type="nucleotide sequence ID" value="XM_013494040.1"/>
</dbReference>
<reference evidence="1" key="2">
    <citation type="submission" date="2013-10" db="EMBL/GenBank/DDBJ databases">
        <authorList>
            <person name="Aslett M."/>
        </authorList>
    </citation>
    <scope>NUCLEOTIDE SEQUENCE [LARGE SCALE GENOMIC DNA]</scope>
    <source>
        <strain evidence="1">Houghton</strain>
    </source>
</reference>
<protein>
    <submittedName>
        <fullName evidence="1">Uncharacterized protein</fullName>
    </submittedName>
</protein>
<dbReference type="EMBL" id="HG678507">
    <property type="protein sequence ID" value="CDJ26916.1"/>
    <property type="molecule type" value="Genomic_DNA"/>
</dbReference>